<evidence type="ECO:0000313" key="3">
    <source>
        <dbReference type="Proteomes" id="UP000631114"/>
    </source>
</evidence>
<keyword evidence="1" id="KW-1133">Transmembrane helix</keyword>
<name>A0A835HZ34_9MAGN</name>
<keyword evidence="1" id="KW-0812">Transmembrane</keyword>
<evidence type="ECO:0000313" key="2">
    <source>
        <dbReference type="EMBL" id="KAF9607401.1"/>
    </source>
</evidence>
<gene>
    <name evidence="2" type="ORF">IFM89_034634</name>
</gene>
<dbReference type="AlphaFoldDB" id="A0A835HZ34"/>
<dbReference type="Proteomes" id="UP000631114">
    <property type="component" value="Unassembled WGS sequence"/>
</dbReference>
<feature type="transmembrane region" description="Helical" evidence="1">
    <location>
        <begin position="164"/>
        <end position="184"/>
    </location>
</feature>
<proteinExistence type="predicted"/>
<reference evidence="2 3" key="1">
    <citation type="submission" date="2020-10" db="EMBL/GenBank/DDBJ databases">
        <title>The Coptis chinensis genome and diversification of protoberbering-type alkaloids.</title>
        <authorList>
            <person name="Wang B."/>
            <person name="Shu S."/>
            <person name="Song C."/>
            <person name="Liu Y."/>
        </authorList>
    </citation>
    <scope>NUCLEOTIDE SEQUENCE [LARGE SCALE GENOMIC DNA]</scope>
    <source>
        <strain evidence="2">HL-2020</strain>
        <tissue evidence="2">Leaf</tissue>
    </source>
</reference>
<dbReference type="EMBL" id="JADFTS010000005">
    <property type="protein sequence ID" value="KAF9607401.1"/>
    <property type="molecule type" value="Genomic_DNA"/>
</dbReference>
<comment type="caution">
    <text evidence="2">The sequence shown here is derived from an EMBL/GenBank/DDBJ whole genome shotgun (WGS) entry which is preliminary data.</text>
</comment>
<keyword evidence="1" id="KW-0472">Membrane</keyword>
<evidence type="ECO:0000256" key="1">
    <source>
        <dbReference type="SAM" id="Phobius"/>
    </source>
</evidence>
<organism evidence="2 3">
    <name type="scientific">Coptis chinensis</name>
    <dbReference type="NCBI Taxonomy" id="261450"/>
    <lineage>
        <taxon>Eukaryota</taxon>
        <taxon>Viridiplantae</taxon>
        <taxon>Streptophyta</taxon>
        <taxon>Embryophyta</taxon>
        <taxon>Tracheophyta</taxon>
        <taxon>Spermatophyta</taxon>
        <taxon>Magnoliopsida</taxon>
        <taxon>Ranunculales</taxon>
        <taxon>Ranunculaceae</taxon>
        <taxon>Coptidoideae</taxon>
        <taxon>Coptis</taxon>
    </lineage>
</organism>
<accession>A0A835HZ34</accession>
<keyword evidence="3" id="KW-1185">Reference proteome</keyword>
<dbReference type="OrthoDB" id="10263919at2759"/>
<sequence>MLKPITHEDEYTSLSDLKIEIDRDSPSFFMCFWLYIVNSATPPATVIRQTQDVNSAMEASRKTQNAFAVGSASLEESRDIVNTEYLLFFRFTSLEADCNGGYEGRSRDGGLSVPLVILVPPVGTFTVQTCFNLKVAVIGSPRDVCQVIYINKVKLKLETECENLFFGLMPMVGGLGVAMVWSSAM</sequence>
<protein>
    <submittedName>
        <fullName evidence="2">Uncharacterized protein</fullName>
    </submittedName>
</protein>